<dbReference type="Proteomes" id="UP000054928">
    <property type="component" value="Unassembled WGS sequence"/>
</dbReference>
<sequence length="147" mass="15182">MKSFQFIVTLFAIVSLDPVCVIGFQSEAHAHAEISNNAATNGLRRTQSVNSSTMEPLASGSSTSLTNKAEAPTPFMILLPDNLAMSYSGSGRDMFLDGSVGNDDSSESTLAGSDKIGDNVSGSLSTYISGLATGATAVTIWIALVIA</sequence>
<proteinExistence type="predicted"/>
<reference evidence="4" key="1">
    <citation type="submission" date="2014-09" db="EMBL/GenBank/DDBJ databases">
        <authorList>
            <person name="Sharma Rahul"/>
            <person name="Thines Marco"/>
        </authorList>
    </citation>
    <scope>NUCLEOTIDE SEQUENCE [LARGE SCALE GENOMIC DNA]</scope>
</reference>
<dbReference type="AlphaFoldDB" id="A0A0P1B3J7"/>
<accession>A0A0P1B3J7</accession>
<dbReference type="OrthoDB" id="124936at2759"/>
<keyword evidence="4" id="KW-1185">Reference proteome</keyword>
<name>A0A0P1B3J7_PLAHL</name>
<dbReference type="EMBL" id="CCYD01003042">
    <property type="protein sequence ID" value="CEG48805.1"/>
    <property type="molecule type" value="Genomic_DNA"/>
</dbReference>
<evidence type="ECO:0000256" key="1">
    <source>
        <dbReference type="SAM" id="MobiDB-lite"/>
    </source>
</evidence>
<organism evidence="3 4">
    <name type="scientific">Plasmopara halstedii</name>
    <name type="common">Downy mildew of sunflower</name>
    <dbReference type="NCBI Taxonomy" id="4781"/>
    <lineage>
        <taxon>Eukaryota</taxon>
        <taxon>Sar</taxon>
        <taxon>Stramenopiles</taxon>
        <taxon>Oomycota</taxon>
        <taxon>Peronosporomycetes</taxon>
        <taxon>Peronosporales</taxon>
        <taxon>Peronosporaceae</taxon>
        <taxon>Plasmopara</taxon>
    </lineage>
</organism>
<evidence type="ECO:0000256" key="2">
    <source>
        <dbReference type="SAM" id="SignalP"/>
    </source>
</evidence>
<protein>
    <submittedName>
        <fullName evidence="3">RxLR-like protein</fullName>
    </submittedName>
</protein>
<keyword evidence="2" id="KW-0732">Signal</keyword>
<evidence type="ECO:0000313" key="4">
    <source>
        <dbReference type="Proteomes" id="UP000054928"/>
    </source>
</evidence>
<evidence type="ECO:0000313" key="3">
    <source>
        <dbReference type="EMBL" id="CEG48805.1"/>
    </source>
</evidence>
<feature type="signal peptide" evidence="2">
    <location>
        <begin position="1"/>
        <end position="23"/>
    </location>
</feature>
<dbReference type="OMA" id="PFMILLP"/>
<dbReference type="GeneID" id="36401660"/>
<feature type="region of interest" description="Disordered" evidence="1">
    <location>
        <begin position="45"/>
        <end position="66"/>
    </location>
</feature>
<feature type="chain" id="PRO_5006059155" evidence="2">
    <location>
        <begin position="24"/>
        <end position="147"/>
    </location>
</feature>
<dbReference type="RefSeq" id="XP_024585174.1">
    <property type="nucleotide sequence ID" value="XM_024719924.1"/>
</dbReference>